<keyword evidence="16" id="KW-0472">Membrane</keyword>
<dbReference type="FunFam" id="1.10.510.10:FF:000110">
    <property type="entry name" value="Tyrosine-protein kinase"/>
    <property type="match status" value="1"/>
</dbReference>
<dbReference type="Pfam" id="PF17887">
    <property type="entry name" value="Jak1_Phl"/>
    <property type="match status" value="1"/>
</dbReference>
<comment type="similarity">
    <text evidence="21">Belongs to the protein kinase superfamily. Tyr protein kinase family. JAK subfamily.</text>
</comment>
<dbReference type="GO" id="GO:0006325">
    <property type="term" value="P:chromatin organization"/>
    <property type="evidence" value="ECO:0007669"/>
    <property type="project" value="UniProtKB-KW"/>
</dbReference>
<evidence type="ECO:0000256" key="25">
    <source>
        <dbReference type="PROSITE-ProRule" id="PRU10141"/>
    </source>
</evidence>
<dbReference type="GO" id="GO:0019221">
    <property type="term" value="P:cytokine-mediated signaling pathway"/>
    <property type="evidence" value="ECO:0007669"/>
    <property type="project" value="TreeGrafter"/>
</dbReference>
<keyword evidence="8" id="KW-0677">Repeat</keyword>
<feature type="domain" description="Protein kinase" evidence="29">
    <location>
        <begin position="901"/>
        <end position="1182"/>
    </location>
</feature>
<dbReference type="GO" id="GO:0005634">
    <property type="term" value="C:nucleus"/>
    <property type="evidence" value="ECO:0007669"/>
    <property type="project" value="UniProtKB-SubCell"/>
</dbReference>
<evidence type="ECO:0000256" key="24">
    <source>
        <dbReference type="PROSITE-ProRule" id="PRU00191"/>
    </source>
</evidence>
<feature type="binding site" evidence="23">
    <location>
        <position position="934"/>
    </location>
    <ligand>
        <name>ATP</name>
        <dbReference type="ChEBI" id="CHEBI:30616"/>
    </ligand>
</feature>
<dbReference type="InterPro" id="IPR041046">
    <property type="entry name" value="FERM_F2"/>
</dbReference>
<keyword evidence="6" id="KW-0399">Innate immunity</keyword>
<dbReference type="GO" id="GO:0005856">
    <property type="term" value="C:cytoskeleton"/>
    <property type="evidence" value="ECO:0007669"/>
    <property type="project" value="UniProtKB-UniRule"/>
</dbReference>
<evidence type="ECO:0000256" key="5">
    <source>
        <dbReference type="ARBA" id="ARBA00022553"/>
    </source>
</evidence>
<dbReference type="GO" id="GO:1903037">
    <property type="term" value="P:regulation of leukocyte cell-cell adhesion"/>
    <property type="evidence" value="ECO:0007669"/>
    <property type="project" value="UniProtKB-ARBA"/>
</dbReference>
<dbReference type="InterPro" id="IPR000719">
    <property type="entry name" value="Prot_kinase_dom"/>
</dbReference>
<dbReference type="InterPro" id="IPR051286">
    <property type="entry name" value="JAK"/>
</dbReference>
<dbReference type="GO" id="GO:0030154">
    <property type="term" value="P:cell differentiation"/>
    <property type="evidence" value="ECO:0007669"/>
    <property type="project" value="TreeGrafter"/>
</dbReference>
<dbReference type="InterPro" id="IPR020635">
    <property type="entry name" value="Tyr_kinase_cat_dom"/>
</dbReference>
<evidence type="ECO:0000259" key="29">
    <source>
        <dbReference type="PROSITE" id="PS50011"/>
    </source>
</evidence>
<evidence type="ECO:0000313" key="31">
    <source>
        <dbReference type="EMBL" id="RXM99652.1"/>
    </source>
</evidence>
<dbReference type="InterPro" id="IPR001245">
    <property type="entry name" value="Ser-Thr/Tyr_kinase_cat_dom"/>
</dbReference>
<keyword evidence="17 21" id="KW-0829">Tyrosine-protein kinase</keyword>
<dbReference type="GO" id="GO:0008284">
    <property type="term" value="P:positive regulation of cell population proliferation"/>
    <property type="evidence" value="ECO:0007669"/>
    <property type="project" value="UniProtKB-ARBA"/>
</dbReference>
<evidence type="ECO:0000256" key="10">
    <source>
        <dbReference type="ARBA" id="ARBA00022777"/>
    </source>
</evidence>
<dbReference type="PRINTS" id="PR01825">
    <property type="entry name" value="JANUSKINASE2"/>
</dbReference>
<dbReference type="GO" id="GO:0035556">
    <property type="term" value="P:intracellular signal transduction"/>
    <property type="evidence" value="ECO:0007669"/>
    <property type="project" value="InterPro"/>
</dbReference>
<keyword evidence="9 21" id="KW-0547">Nucleotide-binding</keyword>
<evidence type="ECO:0000256" key="22">
    <source>
        <dbReference type="PIRSR" id="PIRSR000636-1"/>
    </source>
</evidence>
<dbReference type="InterPro" id="IPR019749">
    <property type="entry name" value="Band_41_domain"/>
</dbReference>
<dbReference type="GO" id="GO:0005829">
    <property type="term" value="C:cytosol"/>
    <property type="evidence" value="ECO:0007669"/>
    <property type="project" value="TreeGrafter"/>
</dbReference>
<keyword evidence="15" id="KW-1064">Adaptive immunity</keyword>
<dbReference type="Gene3D" id="3.30.505.10">
    <property type="entry name" value="SH2 domain"/>
    <property type="match status" value="1"/>
</dbReference>
<evidence type="ECO:0000256" key="19">
    <source>
        <dbReference type="ARBA" id="ARBA00051245"/>
    </source>
</evidence>
<dbReference type="FunFam" id="1.10.510.10:FF:000114">
    <property type="entry name" value="Tyrosine-protein kinase JAK2"/>
    <property type="match status" value="1"/>
</dbReference>
<dbReference type="CDD" id="cd14473">
    <property type="entry name" value="FERM_B-lobe"/>
    <property type="match status" value="1"/>
</dbReference>
<dbReference type="InterPro" id="IPR011009">
    <property type="entry name" value="Kinase-like_dom_sf"/>
</dbReference>
<evidence type="ECO:0000259" key="30">
    <source>
        <dbReference type="PROSITE" id="PS50057"/>
    </source>
</evidence>
<evidence type="ECO:0000256" key="23">
    <source>
        <dbReference type="PIRSR" id="PIRSR000636-2"/>
    </source>
</evidence>
<evidence type="ECO:0000313" key="32">
    <source>
        <dbReference type="Proteomes" id="UP000289886"/>
    </source>
</evidence>
<dbReference type="Pfam" id="PF21990">
    <property type="entry name" value="SH2_1"/>
    <property type="match status" value="1"/>
</dbReference>
<comment type="catalytic activity">
    <reaction evidence="19 21 26">
        <text>L-tyrosyl-[protein] + ATP = O-phospho-L-tyrosyl-[protein] + ADP + H(+)</text>
        <dbReference type="Rhea" id="RHEA:10596"/>
        <dbReference type="Rhea" id="RHEA-COMP:10136"/>
        <dbReference type="Rhea" id="RHEA-COMP:20101"/>
        <dbReference type="ChEBI" id="CHEBI:15378"/>
        <dbReference type="ChEBI" id="CHEBI:30616"/>
        <dbReference type="ChEBI" id="CHEBI:46858"/>
        <dbReference type="ChEBI" id="CHEBI:61978"/>
        <dbReference type="ChEBI" id="CHEBI:456216"/>
        <dbReference type="EC" id="2.7.10.2"/>
    </reaction>
</comment>
<dbReference type="SUPFAM" id="SSF55550">
    <property type="entry name" value="SH2 domain"/>
    <property type="match status" value="1"/>
</dbReference>
<keyword evidence="14 24" id="KW-0727">SH2 domain</keyword>
<sequence length="1192" mass="137149">MIIMVDGILWRAMACITVTDMETSTCPAPHQNGNVNRNPHGPKQVQPGLLLYLYHSQAEAEGETIIFNVGDYVAEEICIEAAKACCITPVYLNMFGIMRKSDRTWYPPNHIFHLDDSSSEVVLFRIRYYFPNWYCSGGCRAYRYGVSRGAESPVFDDSVMCYLFAQWRDDFLNEWVKITITHETQEECLGMAVLDMMRIAKERDQSPLAIFNTVSYKSFLPKSVRAKIQDYHFVTRKRIRYRFRRFIQQFSQCKATARDLKLKYLINLEMLQSAFYCECFEVREPSVGPAGEETFTIVITGSGGIQWSRGKLKDSNSLSDQELQTYCDFPDVIDVGIKQANKDGSTESRIVTISKQDGNSLEVEFSSLQEALSFVSLIDGYYRLTADAHHYLCKEVAPPRLLEAIQSYCHGPILMEHATNQLRRAGNQKGLYILRCSPKDFNKYFLSFAVGHDSGTEYKHCLITKTETGEYNLNGAKKTFGSLKELLNFYQKETVRSDGFIFQFLKCCPPKAKDKSNLVVFRSNKGSEMPMSPVPQRHNISQMVFHKIKKEDLEFHESLGQGTFTKIFRGIRKELGDYGEMHETEVVMKVLDKAHRNYSEHESLGQGTFTKIFRGIRKELGDYGEMHETEVVMKVLDKAHRNYSESFFEAASMMSQLSYKHLVLNYGVCVCGEENIMVQEYVKFGSLDTYLKKNKSCVNIMWKLEVAKQLAWAMHFLEDKNLVHGNVCAKNILLIREEDRKSGSPPFIKLTDPGVSVTVLQKEILVERIPWVPPECIKDPKNLSQATDKWSFGTTLWEICSGGDKPLSTLDSSKKIQFYEDEHKLPAPKWTELANLINSCMNYKAEFRPSFRAIIRDLNNLFTPDYELLAESDMLPSRALGIGFTGIFENQAPAQFEERHLIFLQQLGKGNFGSVEMCRYDPLQDNTGEVVAVKKLQHSTAEHLRDFEQEIRILKSLHHDNIVKYKGVCYRRRNLRLIMEYLPYGSLRDYLNKNKERMDHMKLLLYASQICKGMDYLATNRYIHRDLATRNILVETEHRVKIGDFGLTKMLPKDSEYYKVNEPGESPIFWYAPESLTESKFSVASDVWSFGVVLYELFTFSDKNQSPPAEFMRMIGMDKQGQMIVYHLIEILKSNRRLPKPEGCPDLVPNLVSLSKDATYPNKPCRISEVILKYAILKYPQVHQCVRRKAGQ</sequence>
<proteinExistence type="inferred from homology"/>
<dbReference type="PIRSF" id="PIRSF000636">
    <property type="entry name" value="TyrPK_Jak"/>
    <property type="match status" value="1"/>
</dbReference>
<feature type="chain" id="PRO_5024792992" description="Tyrosine-protein kinase" evidence="27">
    <location>
        <begin position="16"/>
        <end position="1192"/>
    </location>
</feature>
<dbReference type="SUPFAM" id="SSF47031">
    <property type="entry name" value="Second domain of FERM"/>
    <property type="match status" value="1"/>
</dbReference>
<gene>
    <name evidence="31" type="ORF">EOD39_11062</name>
</gene>
<organism evidence="31 32">
    <name type="scientific">Acipenser ruthenus</name>
    <name type="common">Sterlet sturgeon</name>
    <dbReference type="NCBI Taxonomy" id="7906"/>
    <lineage>
        <taxon>Eukaryota</taxon>
        <taxon>Metazoa</taxon>
        <taxon>Chordata</taxon>
        <taxon>Craniata</taxon>
        <taxon>Vertebrata</taxon>
        <taxon>Euteleostomi</taxon>
        <taxon>Actinopterygii</taxon>
        <taxon>Chondrostei</taxon>
        <taxon>Acipenseriformes</taxon>
        <taxon>Acipenseridae</taxon>
        <taxon>Acipenser</taxon>
    </lineage>
</organism>
<dbReference type="InterPro" id="IPR011993">
    <property type="entry name" value="PH-like_dom_sf"/>
</dbReference>
<dbReference type="SUPFAM" id="SSF56112">
    <property type="entry name" value="Protein kinase-like (PK-like)"/>
    <property type="match status" value="2"/>
</dbReference>
<keyword evidence="32" id="KW-1185">Reference proteome</keyword>
<dbReference type="GO" id="GO:0007259">
    <property type="term" value="P:cell surface receptor signaling pathway via JAK-STAT"/>
    <property type="evidence" value="ECO:0007669"/>
    <property type="project" value="TreeGrafter"/>
</dbReference>
<dbReference type="GO" id="GO:0002250">
    <property type="term" value="P:adaptive immune response"/>
    <property type="evidence" value="ECO:0007669"/>
    <property type="project" value="UniProtKB-KW"/>
</dbReference>
<evidence type="ECO:0000256" key="11">
    <source>
        <dbReference type="ARBA" id="ARBA00022840"/>
    </source>
</evidence>
<evidence type="ECO:0000256" key="4">
    <source>
        <dbReference type="ARBA" id="ARBA00022490"/>
    </source>
</evidence>
<keyword evidence="18" id="KW-0539">Nucleus</keyword>
<keyword evidence="7 21" id="KW-0808">Transferase</keyword>
<dbReference type="InterPro" id="IPR041155">
    <property type="entry name" value="FERM_F1"/>
</dbReference>
<evidence type="ECO:0000256" key="12">
    <source>
        <dbReference type="ARBA" id="ARBA00022853"/>
    </source>
</evidence>
<dbReference type="InterPro" id="IPR041381">
    <property type="entry name" value="JAK1-3/TYK2_PHL_dom"/>
</dbReference>
<dbReference type="FunFam" id="3.30.200.20:FF:000135">
    <property type="entry name" value="Tyrosine-protein kinase"/>
    <property type="match status" value="1"/>
</dbReference>
<evidence type="ECO:0000256" key="7">
    <source>
        <dbReference type="ARBA" id="ARBA00022679"/>
    </source>
</evidence>
<dbReference type="Pfam" id="PF07714">
    <property type="entry name" value="PK_Tyr_Ser-Thr"/>
    <property type="match status" value="2"/>
</dbReference>
<dbReference type="InterPro" id="IPR000299">
    <property type="entry name" value="FERM_domain"/>
</dbReference>
<evidence type="ECO:0000256" key="2">
    <source>
        <dbReference type="ARBA" id="ARBA00004184"/>
    </source>
</evidence>
<protein>
    <recommendedName>
        <fullName evidence="21 26">Tyrosine-protein kinase</fullName>
        <ecNumber evidence="21 26">2.7.10.2</ecNumber>
    </recommendedName>
</protein>
<feature type="domain" description="Protein kinase" evidence="29">
    <location>
        <begin position="598"/>
        <end position="862"/>
    </location>
</feature>
<evidence type="ECO:0000256" key="13">
    <source>
        <dbReference type="ARBA" id="ARBA00022859"/>
    </source>
</evidence>
<evidence type="ECO:0000256" key="9">
    <source>
        <dbReference type="ARBA" id="ARBA00022741"/>
    </source>
</evidence>
<evidence type="ECO:0000256" key="18">
    <source>
        <dbReference type="ARBA" id="ARBA00023242"/>
    </source>
</evidence>
<dbReference type="PROSITE" id="PS00107">
    <property type="entry name" value="PROTEIN_KINASE_ATP"/>
    <property type="match status" value="1"/>
</dbReference>
<keyword evidence="11 21" id="KW-0067">ATP-binding</keyword>
<evidence type="ECO:0000256" key="17">
    <source>
        <dbReference type="ARBA" id="ARBA00023137"/>
    </source>
</evidence>
<feature type="domain" description="FERM" evidence="30">
    <location>
        <begin position="47"/>
        <end position="389"/>
    </location>
</feature>
<dbReference type="PANTHER" id="PTHR45807">
    <property type="entry name" value="TYROSINE-PROTEIN KINASE HOPSCOTCH"/>
    <property type="match status" value="1"/>
</dbReference>
<dbReference type="PANTHER" id="PTHR45807:SF1">
    <property type="entry name" value="TYROSINE-PROTEIN KINASE JAK2"/>
    <property type="match status" value="1"/>
</dbReference>
<dbReference type="InterPro" id="IPR035963">
    <property type="entry name" value="FERM_2"/>
</dbReference>
<evidence type="ECO:0000256" key="16">
    <source>
        <dbReference type="ARBA" id="ARBA00023136"/>
    </source>
</evidence>
<feature type="domain" description="SH2" evidence="28">
    <location>
        <begin position="408"/>
        <end position="493"/>
    </location>
</feature>
<keyword evidence="10 21" id="KW-0418">Kinase</keyword>
<dbReference type="PROSITE" id="PS50011">
    <property type="entry name" value="PROTEIN_KINASE_DOM"/>
    <property type="match status" value="2"/>
</dbReference>
<dbReference type="InterPro" id="IPR000980">
    <property type="entry name" value="SH2"/>
</dbReference>
<keyword evidence="12" id="KW-0156">Chromatin regulator</keyword>
<keyword evidence="4" id="KW-0963">Cytoplasm</keyword>
<dbReference type="Gene3D" id="2.30.29.30">
    <property type="entry name" value="Pleckstrin-homology domain (PH domain)/Phosphotyrosine-binding domain (PTB)"/>
    <property type="match status" value="1"/>
</dbReference>
<evidence type="ECO:0000256" key="1">
    <source>
        <dbReference type="ARBA" id="ARBA00004123"/>
    </source>
</evidence>
<evidence type="ECO:0000256" key="8">
    <source>
        <dbReference type="ARBA" id="ARBA00022737"/>
    </source>
</evidence>
<comment type="subunit">
    <text evidence="20">Interacts with STAM2 and MYO18A. Interacts with SHB. Interacts with CD69.</text>
</comment>
<dbReference type="PROSITE" id="PS50057">
    <property type="entry name" value="FERM_3"/>
    <property type="match status" value="1"/>
</dbReference>
<dbReference type="Pfam" id="PF18379">
    <property type="entry name" value="FERM_F1"/>
    <property type="match status" value="1"/>
</dbReference>
<dbReference type="SMART" id="SM00252">
    <property type="entry name" value="SH2"/>
    <property type="match status" value="1"/>
</dbReference>
<evidence type="ECO:0000256" key="15">
    <source>
        <dbReference type="ARBA" id="ARBA00023130"/>
    </source>
</evidence>
<evidence type="ECO:0000256" key="6">
    <source>
        <dbReference type="ARBA" id="ARBA00022588"/>
    </source>
</evidence>
<dbReference type="FunFam" id="2.30.29.30:FF:000177">
    <property type="entry name" value="Tyrosine-protein kinase"/>
    <property type="match status" value="1"/>
</dbReference>
<dbReference type="EMBL" id="SCEB01000323">
    <property type="protein sequence ID" value="RXM99652.1"/>
    <property type="molecule type" value="Genomic_DNA"/>
</dbReference>
<dbReference type="InterPro" id="IPR020693">
    <property type="entry name" value="Tyr_kinase_non-rcpt_Jak2"/>
</dbReference>
<keyword evidence="5" id="KW-0597">Phosphoprotein</keyword>
<dbReference type="GO" id="GO:0050863">
    <property type="term" value="P:regulation of T cell activation"/>
    <property type="evidence" value="ECO:0007669"/>
    <property type="project" value="UniProtKB-ARBA"/>
</dbReference>
<evidence type="ECO:0000256" key="14">
    <source>
        <dbReference type="ARBA" id="ARBA00022999"/>
    </source>
</evidence>
<dbReference type="Pfam" id="PF18377">
    <property type="entry name" value="FERM_F2"/>
    <property type="match status" value="1"/>
</dbReference>
<dbReference type="PROSITE" id="PS50001">
    <property type="entry name" value="SH2"/>
    <property type="match status" value="1"/>
</dbReference>
<keyword evidence="13" id="KW-0391">Immunity</keyword>
<reference evidence="31 32" key="1">
    <citation type="submission" date="2019-01" db="EMBL/GenBank/DDBJ databases">
        <title>Draft Genome and Complete Hox-Cluster Characterization of the Sterlet Sturgeon (Acipenser ruthenus).</title>
        <authorList>
            <person name="Wei Q."/>
        </authorList>
    </citation>
    <scope>NUCLEOTIDE SEQUENCE [LARGE SCALE GENOMIC DNA]</scope>
    <source>
        <strain evidence="31">WHYD16114868_AA</strain>
        <tissue evidence="31">Blood</tissue>
    </source>
</reference>
<dbReference type="SUPFAM" id="SSF50729">
    <property type="entry name" value="PH domain-like"/>
    <property type="match status" value="1"/>
</dbReference>
<dbReference type="GO" id="GO:0005131">
    <property type="term" value="F:growth hormone receptor binding"/>
    <property type="evidence" value="ECO:0007669"/>
    <property type="project" value="TreeGrafter"/>
</dbReference>
<dbReference type="SMART" id="SM00295">
    <property type="entry name" value="B41"/>
    <property type="match status" value="1"/>
</dbReference>
<dbReference type="SMART" id="SM00219">
    <property type="entry name" value="TyrKc"/>
    <property type="match status" value="2"/>
</dbReference>
<comment type="caution">
    <text evidence="31">The sequence shown here is derived from an EMBL/GenBank/DDBJ whole genome shotgun (WGS) entry which is preliminary data.</text>
</comment>
<evidence type="ECO:0000256" key="26">
    <source>
        <dbReference type="RuleBase" id="RU362096"/>
    </source>
</evidence>
<dbReference type="GO" id="GO:0012505">
    <property type="term" value="C:endomembrane system"/>
    <property type="evidence" value="ECO:0007669"/>
    <property type="project" value="UniProtKB-SubCell"/>
</dbReference>
<evidence type="ECO:0000256" key="27">
    <source>
        <dbReference type="SAM" id="SignalP"/>
    </source>
</evidence>
<dbReference type="InterPro" id="IPR017441">
    <property type="entry name" value="Protein_kinase_ATP_BS"/>
</dbReference>
<accession>A0A662YT38</accession>
<dbReference type="EC" id="2.7.10.2" evidence="21 26"/>
<dbReference type="FunFam" id="3.30.200.20:FF:000084">
    <property type="entry name" value="Tyrosine-protein kinase"/>
    <property type="match status" value="1"/>
</dbReference>
<dbReference type="GO" id="GO:0045087">
    <property type="term" value="P:innate immune response"/>
    <property type="evidence" value="ECO:0007669"/>
    <property type="project" value="UniProtKB-KW"/>
</dbReference>
<dbReference type="GO" id="GO:0001819">
    <property type="term" value="P:positive regulation of cytokine production"/>
    <property type="evidence" value="ECO:0007669"/>
    <property type="project" value="UniProtKB-ARBA"/>
</dbReference>
<dbReference type="InterPro" id="IPR036860">
    <property type="entry name" value="SH2_dom_sf"/>
</dbReference>
<evidence type="ECO:0000259" key="28">
    <source>
        <dbReference type="PROSITE" id="PS50001"/>
    </source>
</evidence>
<dbReference type="PRINTS" id="PR00109">
    <property type="entry name" value="TYRKINASE"/>
</dbReference>
<feature type="binding site" evidence="25">
    <location>
        <position position="935"/>
    </location>
    <ligand>
        <name>ATP</name>
        <dbReference type="ChEBI" id="CHEBI:30616"/>
    </ligand>
</feature>
<evidence type="ECO:0000256" key="3">
    <source>
        <dbReference type="ARBA" id="ARBA00004496"/>
    </source>
</evidence>
<dbReference type="GO" id="GO:0004715">
    <property type="term" value="F:non-membrane spanning protein tyrosine kinase activity"/>
    <property type="evidence" value="ECO:0007669"/>
    <property type="project" value="UniProtKB-UniRule"/>
</dbReference>
<feature type="binding site" evidence="23">
    <location>
        <begin position="907"/>
        <end position="915"/>
    </location>
    <ligand>
        <name>ATP</name>
        <dbReference type="ChEBI" id="CHEBI:30616"/>
    </ligand>
</feature>
<dbReference type="PRINTS" id="PR01823">
    <property type="entry name" value="JANUSKINASE"/>
</dbReference>
<name>A0A662YT38_ACIRT</name>
<dbReference type="Gene3D" id="1.10.510.10">
    <property type="entry name" value="Transferase(Phosphotransferase) domain 1"/>
    <property type="match status" value="2"/>
</dbReference>
<keyword evidence="27" id="KW-0732">Signal</keyword>
<dbReference type="Gene3D" id="3.30.200.20">
    <property type="entry name" value="Phosphorylase Kinase, domain 1"/>
    <property type="match status" value="3"/>
</dbReference>
<dbReference type="GO" id="GO:0016020">
    <property type="term" value="C:membrane"/>
    <property type="evidence" value="ECO:0007669"/>
    <property type="project" value="InterPro"/>
</dbReference>
<evidence type="ECO:0000256" key="20">
    <source>
        <dbReference type="ARBA" id="ARBA00063638"/>
    </source>
</evidence>
<dbReference type="InterPro" id="IPR019748">
    <property type="entry name" value="FERM_central"/>
</dbReference>
<dbReference type="GO" id="GO:0042393">
    <property type="term" value="F:histone binding"/>
    <property type="evidence" value="ECO:0007669"/>
    <property type="project" value="InterPro"/>
</dbReference>
<dbReference type="Proteomes" id="UP000289886">
    <property type="component" value="Unassembled WGS sequence"/>
</dbReference>
<dbReference type="InterPro" id="IPR008266">
    <property type="entry name" value="Tyr_kinase_AS"/>
</dbReference>
<evidence type="ECO:0000256" key="21">
    <source>
        <dbReference type="PIRNR" id="PIRNR000636"/>
    </source>
</evidence>
<dbReference type="AlphaFoldDB" id="A0A662YT38"/>
<dbReference type="PROSITE" id="PS00109">
    <property type="entry name" value="PROTEIN_KINASE_TYR"/>
    <property type="match status" value="1"/>
</dbReference>
<dbReference type="GO" id="GO:0060397">
    <property type="term" value="P:growth hormone receptor signaling pathway via JAK-STAT"/>
    <property type="evidence" value="ECO:0007669"/>
    <property type="project" value="UniProtKB-ARBA"/>
</dbReference>
<dbReference type="GO" id="GO:0005524">
    <property type="term" value="F:ATP binding"/>
    <property type="evidence" value="ECO:0007669"/>
    <property type="project" value="UniProtKB-UniRule"/>
</dbReference>
<dbReference type="GO" id="GO:1902533">
    <property type="term" value="P:positive regulation of intracellular signal transduction"/>
    <property type="evidence" value="ECO:0007669"/>
    <property type="project" value="UniProtKB-ARBA"/>
</dbReference>
<dbReference type="GO" id="GO:0050867">
    <property type="term" value="P:positive regulation of cell activation"/>
    <property type="evidence" value="ECO:0007669"/>
    <property type="project" value="UniProtKB-ARBA"/>
</dbReference>
<comment type="subcellular location">
    <subcellularLocation>
        <location evidence="3">Cytoplasm</location>
    </subcellularLocation>
    <subcellularLocation>
        <location evidence="2">Endomembrane system</location>
        <topology evidence="2">Peripheral membrane protein</topology>
    </subcellularLocation>
    <subcellularLocation>
        <location evidence="1">Nucleus</location>
    </subcellularLocation>
</comment>
<dbReference type="InterPro" id="IPR016251">
    <property type="entry name" value="Tyr_kinase_non-rcpt_Jak/Tyk2"/>
</dbReference>
<feature type="active site" description="Proton acceptor" evidence="22">
    <location>
        <position position="1026"/>
    </location>
</feature>
<dbReference type="FunFam" id="3.30.505.10:FF:000073">
    <property type="entry name" value="Tyrosine-protein kinase"/>
    <property type="match status" value="1"/>
</dbReference>
<feature type="signal peptide" evidence="27">
    <location>
        <begin position="1"/>
        <end position="15"/>
    </location>
</feature>